<protein>
    <submittedName>
        <fullName evidence="1">Lef-8</fullName>
    </submittedName>
</protein>
<dbReference type="EMBL" id="AY449784">
    <property type="protein sequence ID" value="AAS18584.1"/>
    <property type="molecule type" value="Genomic_DNA"/>
</dbReference>
<reference evidence="1" key="1">
    <citation type="journal article" date="2004" name="J. Virol.">
        <title>Ancient coevolution of baculoviruses and their insect hosts.</title>
        <authorList>
            <person name="Herniou E.A."/>
            <person name="Olszewski J.A."/>
            <person name="O'Reilly D.R."/>
            <person name="Cory J.S."/>
        </authorList>
    </citation>
    <scope>NUCLEOTIDE SEQUENCE</scope>
    <source>
        <strain evidence="1">NPV344</strain>
    </source>
</reference>
<dbReference type="GO" id="GO:0003677">
    <property type="term" value="F:DNA binding"/>
    <property type="evidence" value="ECO:0007669"/>
    <property type="project" value="InterPro"/>
</dbReference>
<dbReference type="InterPro" id="IPR007025">
    <property type="entry name" value="LEF-8"/>
</dbReference>
<dbReference type="Pfam" id="PF04941">
    <property type="entry name" value="LEF-8"/>
    <property type="match status" value="1"/>
</dbReference>
<name>Q6SV07_9ABAC</name>
<accession>Q6SV07</accession>
<organism evidence="1">
    <name type="scientific">Wiseana cervinata nucleopolyhedrovirus</name>
    <dbReference type="NCBI Taxonomy" id="262170"/>
    <lineage>
        <taxon>Viruses</taxon>
        <taxon>Viruses incertae sedis</taxon>
        <taxon>Naldaviricetes</taxon>
        <taxon>Lefavirales</taxon>
        <taxon>Baculoviridae</taxon>
        <taxon>Alphabaculovirus</taxon>
    </lineage>
</organism>
<evidence type="ECO:0000313" key="1">
    <source>
        <dbReference type="EMBL" id="AAS18584.1"/>
    </source>
</evidence>
<feature type="non-terminal residue" evidence="1">
    <location>
        <position position="1"/>
    </location>
</feature>
<dbReference type="GO" id="GO:0003899">
    <property type="term" value="F:DNA-directed RNA polymerase activity"/>
    <property type="evidence" value="ECO:0007669"/>
    <property type="project" value="InterPro"/>
</dbReference>
<dbReference type="GO" id="GO:0006351">
    <property type="term" value="P:DNA-templated transcription"/>
    <property type="evidence" value="ECO:0007669"/>
    <property type="project" value="InterPro"/>
</dbReference>
<reference evidence="1" key="2">
    <citation type="journal article" date="2004" name="Virology">
        <title>Identification and characterization of a DNA photolyase-containing baculovirus from Chrysodeixis chalcites.</title>
        <authorList>
            <person name="van Oers M.M."/>
            <person name="Herniou E.A."/>
            <person name="Usmany M."/>
            <person name="Messelink G.J."/>
            <person name="Vlak J.M."/>
        </authorList>
    </citation>
    <scope>NUCLEOTIDE SEQUENCE</scope>
    <source>
        <strain evidence="1">NPV344</strain>
    </source>
</reference>
<proteinExistence type="predicted"/>
<feature type="non-terminal residue" evidence="1">
    <location>
        <position position="129"/>
    </location>
</feature>
<sequence>NNKINKLKGRFHFENKTDRANVKYRKAPAGDNVVSVEGGNELFIIGTVVSNLKIQWVHDGKRFKIESCTSKNHHVSRIFVYIRRTKTQRIESIESGLNLVGDHVFVKWTILTRTQSLEGLKVCGIQGQR</sequence>